<proteinExistence type="predicted"/>
<accession>A0ABV8VK92</accession>
<name>A0ABV8VK92_9NOCA</name>
<reference evidence="2" key="1">
    <citation type="journal article" date="2019" name="Int. J. Syst. Evol. Microbiol.">
        <title>The Global Catalogue of Microorganisms (GCM) 10K type strain sequencing project: providing services to taxonomists for standard genome sequencing and annotation.</title>
        <authorList>
            <consortium name="The Broad Institute Genomics Platform"/>
            <consortium name="The Broad Institute Genome Sequencing Center for Infectious Disease"/>
            <person name="Wu L."/>
            <person name="Ma J."/>
        </authorList>
    </citation>
    <scope>NUCLEOTIDE SEQUENCE [LARGE SCALE GENOMIC DNA]</scope>
    <source>
        <strain evidence="2">IBRC-M 10490</strain>
    </source>
</reference>
<protein>
    <submittedName>
        <fullName evidence="1">Uncharacterized protein</fullName>
    </submittedName>
</protein>
<dbReference type="EMBL" id="JBHSDL010000025">
    <property type="protein sequence ID" value="MFC4376201.1"/>
    <property type="molecule type" value="Genomic_DNA"/>
</dbReference>
<gene>
    <name evidence="1" type="ORF">ACFO5K_19065</name>
</gene>
<keyword evidence="2" id="KW-1185">Reference proteome</keyword>
<evidence type="ECO:0000313" key="1">
    <source>
        <dbReference type="EMBL" id="MFC4376201.1"/>
    </source>
</evidence>
<evidence type="ECO:0000313" key="2">
    <source>
        <dbReference type="Proteomes" id="UP001595844"/>
    </source>
</evidence>
<organism evidence="1 2">
    <name type="scientific">Nocardia halotolerans</name>
    <dbReference type="NCBI Taxonomy" id="1755878"/>
    <lineage>
        <taxon>Bacteria</taxon>
        <taxon>Bacillati</taxon>
        <taxon>Actinomycetota</taxon>
        <taxon>Actinomycetes</taxon>
        <taxon>Mycobacteriales</taxon>
        <taxon>Nocardiaceae</taxon>
        <taxon>Nocardia</taxon>
    </lineage>
</organism>
<dbReference type="Proteomes" id="UP001595844">
    <property type="component" value="Unassembled WGS sequence"/>
</dbReference>
<dbReference type="RefSeq" id="WP_378564518.1">
    <property type="nucleotide sequence ID" value="NZ_JBHSDL010000025.1"/>
</dbReference>
<sequence length="834" mass="93208">MTQQLQLRGVGAGTGVVDANSSETVVVRLRIDDALGGAETFLIEPGRTTREVMVRGADARGVAYGLSELADRVRYGGDPIDTIRTARAEVRSPAVPMRGVLRSFSSDVLDLPWLLDRDFWTTYLDELATHRINRLHLAFGMQYNFSHDTDVRDNYLCFAYPFLVEVPQWQNVGVTGLSDAERAHNLAALRFAAEEAARRGIHFQLGLWNHAVRPELADSPDLRYPITGLADQDIAEYSAAALGVLLRECPAIAGLTFRVHYEGGIPEAGRVAFWRTVMGGLRDVDRELDIDLHAKGVDRDLIETAAGTGGRVILSAKYWAEHQGLPYHQAAIRPHETVRDDAGDELRGVTQNARRFTRYGYADFLRGDREFDVLFRVWPGTQRFLLWADPELFAGYGRMSTIGGATGVELCEPLTFRGRKDSGRTGEARDLYADPRLTLGRADWEKYAYAYRLWGRLLFDPDAERESWLRYLRAHFGTAAEHVEQALSAAGKILPLVTVTGPASASNNFFWPEVFTDHPIAHGAMSKAYAWDLVPPRTWGTISPLDPALFECADDYARGLIDGHPSGRYTPDQVVSWLHRLADRAEAAIEAARDTAPDPDAPAFRRVEVDVRAQSLLGRFFAGKFSAGVGYALFQLTDDPQHLLDGIDRYRRGRSALADLVAITREVYVSDLAFGKRPTEHGHWSDRLRQVDDDLAELTREVSTAQEHDRTVRFHPSRHTPQVPTARIRCTPSPHFTPGRPLAIEAYAPASIELTVHVRHLDQAEQYREIPMRAVARDQHTAQVPAQFTDGPYDIQFYLLARDRDERAAWIVPGFDESLANQPYFVIAAGISTS</sequence>
<comment type="caution">
    <text evidence="1">The sequence shown here is derived from an EMBL/GenBank/DDBJ whole genome shotgun (WGS) entry which is preliminary data.</text>
</comment>